<organism evidence="2">
    <name type="scientific">Schizophyllum commune (strain H4-8 / FGSC 9210)</name>
    <name type="common">Split gill fungus</name>
    <dbReference type="NCBI Taxonomy" id="578458"/>
    <lineage>
        <taxon>Eukaryota</taxon>
        <taxon>Fungi</taxon>
        <taxon>Dikarya</taxon>
        <taxon>Basidiomycota</taxon>
        <taxon>Agaricomycotina</taxon>
        <taxon>Agaricomycetes</taxon>
        <taxon>Agaricomycetidae</taxon>
        <taxon>Agaricales</taxon>
        <taxon>Schizophyllaceae</taxon>
        <taxon>Schizophyllum</taxon>
    </lineage>
</organism>
<gene>
    <name evidence="1" type="ORF">SCHCODRAFT_106509</name>
</gene>
<dbReference type="GeneID" id="9585268"/>
<evidence type="ECO:0000313" key="1">
    <source>
        <dbReference type="EMBL" id="EFI99318.1"/>
    </source>
</evidence>
<dbReference type="RefSeq" id="XP_003034221.1">
    <property type="nucleotide sequence ID" value="XM_003034175.1"/>
</dbReference>
<dbReference type="VEuPathDB" id="FungiDB:SCHCODRAFT_02568293"/>
<dbReference type="InParanoid" id="D8PYU5"/>
<accession>D8PYU5</accession>
<keyword evidence="2" id="KW-1185">Reference proteome</keyword>
<feature type="non-terminal residue" evidence="1">
    <location>
        <position position="308"/>
    </location>
</feature>
<dbReference type="KEGG" id="scm:SCHCO_02568293"/>
<protein>
    <submittedName>
        <fullName evidence="1">Uncharacterized protein</fullName>
    </submittedName>
</protein>
<dbReference type="EMBL" id="GL377304">
    <property type="protein sequence ID" value="EFI99318.1"/>
    <property type="molecule type" value="Genomic_DNA"/>
</dbReference>
<dbReference type="AlphaFoldDB" id="D8PYU5"/>
<proteinExistence type="predicted"/>
<name>D8PYU5_SCHCM</name>
<reference evidence="1 2" key="1">
    <citation type="journal article" date="2010" name="Nat. Biotechnol.">
        <title>Genome sequence of the model mushroom Schizophyllum commune.</title>
        <authorList>
            <person name="Ohm R.A."/>
            <person name="de Jong J.F."/>
            <person name="Lugones L.G."/>
            <person name="Aerts A."/>
            <person name="Kothe E."/>
            <person name="Stajich J.E."/>
            <person name="de Vries R.P."/>
            <person name="Record E."/>
            <person name="Levasseur A."/>
            <person name="Baker S.E."/>
            <person name="Bartholomew K.A."/>
            <person name="Coutinho P.M."/>
            <person name="Erdmann S."/>
            <person name="Fowler T.J."/>
            <person name="Gathman A.C."/>
            <person name="Lombard V."/>
            <person name="Henrissat B."/>
            <person name="Knabe N."/>
            <person name="Kuees U."/>
            <person name="Lilly W.W."/>
            <person name="Lindquist E."/>
            <person name="Lucas S."/>
            <person name="Magnuson J.K."/>
            <person name="Piumi F."/>
            <person name="Raudaskoski M."/>
            <person name="Salamov A."/>
            <person name="Schmutz J."/>
            <person name="Schwarze F.W.M.R."/>
            <person name="vanKuyk P.A."/>
            <person name="Horton J.S."/>
            <person name="Grigoriev I.V."/>
            <person name="Woesten H.A.B."/>
        </authorList>
    </citation>
    <scope>NUCLEOTIDE SEQUENCE [LARGE SCALE GENOMIC DNA]</scope>
    <source>
        <strain evidence="2">H4-8 / FGSC 9210</strain>
    </source>
</reference>
<dbReference type="HOGENOM" id="CLU_078588_0_0_1"/>
<sequence>MALIRSRTHFLRLPDESTNILFEERQARAAEETRLHGAQTAICNAWCRDYFFPAAERVQGWVNNSEVDEAHAAMALAFSRNWITFEAHLHDTSSFINSNAVADRHTVLAPLGLFWEKFYALYESGEDRRVEDSPFYIKELDPALLCRLHAWFEDLDLRFQSMDDMFLMKSTDESQEGSPADSHGKTDRRRYWNIFLAGLARSLASDTDRRLKVPSPSFREKLEWKARFPILDKDLNGVKYVRDPITLGGAVGLVDPDILLTGDAKSKTEYLLQNMCRIIDIVLDDYKLGDAAAEQAMCTFLEMHSFQW</sequence>
<evidence type="ECO:0000313" key="2">
    <source>
        <dbReference type="Proteomes" id="UP000007431"/>
    </source>
</evidence>
<dbReference type="Proteomes" id="UP000007431">
    <property type="component" value="Unassembled WGS sequence"/>
</dbReference>
<dbReference type="OrthoDB" id="10294825at2759"/>